<comment type="caution">
    <text evidence="2">The sequence shown here is derived from an EMBL/GenBank/DDBJ whole genome shotgun (WGS) entry which is preliminary data.</text>
</comment>
<dbReference type="RefSeq" id="WP_132165739.1">
    <property type="nucleotide sequence ID" value="NZ_SMKX01000008.1"/>
</dbReference>
<dbReference type="AlphaFoldDB" id="A0A4V2YQI0"/>
<sequence>MSPNWLFLILIPIVLLCIFFPILVIKKVRRSGVLGAPAGQNPFHQAAGESREDFVRRYWNRSGVVMDGVTLVDLYDRVRVLEGRGPGTEPGAFVSQGPFQQAPGQSREDFVRQHWNRSGVVADGVTLVDLYDRVRVLEGRGPGAEPGAFVSQGPFQQAPGQSREDFVRQHRNRSGVVADGVTLIDLYDRIGVLEGLARTEQKSE</sequence>
<accession>A0A4V2YQI0</accession>
<proteinExistence type="predicted"/>
<keyword evidence="1" id="KW-1133">Transmembrane helix</keyword>
<keyword evidence="1" id="KW-0812">Transmembrane</keyword>
<dbReference type="OrthoDB" id="4231951at2"/>
<gene>
    <name evidence="2" type="ORF">E1263_04740</name>
</gene>
<evidence type="ECO:0000313" key="2">
    <source>
        <dbReference type="EMBL" id="TDD62187.1"/>
    </source>
</evidence>
<dbReference type="EMBL" id="SMKX01000008">
    <property type="protein sequence ID" value="TDD62187.1"/>
    <property type="molecule type" value="Genomic_DNA"/>
</dbReference>
<keyword evidence="3" id="KW-1185">Reference proteome</keyword>
<evidence type="ECO:0000256" key="1">
    <source>
        <dbReference type="SAM" id="Phobius"/>
    </source>
</evidence>
<dbReference type="Proteomes" id="UP000295124">
    <property type="component" value="Unassembled WGS sequence"/>
</dbReference>
<evidence type="ECO:0000313" key="3">
    <source>
        <dbReference type="Proteomes" id="UP000295124"/>
    </source>
</evidence>
<reference evidence="2 3" key="1">
    <citation type="submission" date="2019-03" db="EMBL/GenBank/DDBJ databases">
        <title>Draft genome sequences of novel Actinobacteria.</title>
        <authorList>
            <person name="Sahin N."/>
            <person name="Ay H."/>
            <person name="Saygin H."/>
        </authorList>
    </citation>
    <scope>NUCLEOTIDE SEQUENCE [LARGE SCALE GENOMIC DNA]</scope>
    <source>
        <strain evidence="2 3">JCM 13523</strain>
    </source>
</reference>
<feature type="transmembrane region" description="Helical" evidence="1">
    <location>
        <begin position="6"/>
        <end position="25"/>
    </location>
</feature>
<keyword evidence="1" id="KW-0472">Membrane</keyword>
<organism evidence="2 3">
    <name type="scientific">Kribbella antibiotica</name>
    <dbReference type="NCBI Taxonomy" id="190195"/>
    <lineage>
        <taxon>Bacteria</taxon>
        <taxon>Bacillati</taxon>
        <taxon>Actinomycetota</taxon>
        <taxon>Actinomycetes</taxon>
        <taxon>Propionibacteriales</taxon>
        <taxon>Kribbellaceae</taxon>
        <taxon>Kribbella</taxon>
    </lineage>
</organism>
<name>A0A4V2YQI0_9ACTN</name>
<protein>
    <submittedName>
        <fullName evidence="2">Uncharacterized protein</fullName>
    </submittedName>
</protein>